<dbReference type="Gene3D" id="3.40.1190.20">
    <property type="match status" value="1"/>
</dbReference>
<comment type="caution">
    <text evidence="4">The sequence shown here is derived from an EMBL/GenBank/DDBJ whole genome shotgun (WGS) entry which is preliminary data.</text>
</comment>
<dbReference type="InterPro" id="IPR002173">
    <property type="entry name" value="Carboh/pur_kinase_PfkB_CS"/>
</dbReference>
<dbReference type="InterPro" id="IPR011611">
    <property type="entry name" value="PfkB_dom"/>
</dbReference>
<dbReference type="EC" id="2.7.1.-" evidence="4"/>
<keyword evidence="5" id="KW-1185">Reference proteome</keyword>
<feature type="domain" description="Carbohydrate kinase PfkB" evidence="3">
    <location>
        <begin position="5"/>
        <end position="290"/>
    </location>
</feature>
<dbReference type="SUPFAM" id="SSF53613">
    <property type="entry name" value="Ribokinase-like"/>
    <property type="match status" value="1"/>
</dbReference>
<dbReference type="PROSITE" id="PS00584">
    <property type="entry name" value="PFKB_KINASES_2"/>
    <property type="match status" value="1"/>
</dbReference>
<keyword evidence="1 4" id="KW-0808">Transferase</keyword>
<evidence type="ECO:0000256" key="2">
    <source>
        <dbReference type="ARBA" id="ARBA00022777"/>
    </source>
</evidence>
<evidence type="ECO:0000259" key="3">
    <source>
        <dbReference type="Pfam" id="PF00294"/>
    </source>
</evidence>
<keyword evidence="2 4" id="KW-0418">Kinase</keyword>
<accession>A0ABW5P3E7</accession>
<sequence>MTRRDLLILGNVNVDLILGPLEQWPDRGTERLVETLEWRLGGNAGNAALAARGLGMDYQVISTVGNDLAGTWLQSQLQGPQVTWLPHVGATSLTVAVSHPDGERTFITQLGHLKTLDWPTLRPHVPGSRMVLLAGAFLTPALRRSMPEMLEFFGKAGTQIALDMGWPDGGFTRTLQAEVMSWLPWVNHLLINDLEARALTGESSVRLAARRLVQLLPPRSSVVIKCGADGALLVTHGQEMCVPAPQVQVIDTVGAGDTWNAAYLHALCQEQPFAEAARFAVAVASRAISTSPRLYLDGSSSAVAPCRAD</sequence>
<dbReference type="EMBL" id="JBHUMK010000040">
    <property type="protein sequence ID" value="MFD2609638.1"/>
    <property type="molecule type" value="Genomic_DNA"/>
</dbReference>
<organism evidence="4 5">
    <name type="scientific">Deinococcus taklimakanensis</name>
    <dbReference type="NCBI Taxonomy" id="536443"/>
    <lineage>
        <taxon>Bacteria</taxon>
        <taxon>Thermotogati</taxon>
        <taxon>Deinococcota</taxon>
        <taxon>Deinococci</taxon>
        <taxon>Deinococcales</taxon>
        <taxon>Deinococcaceae</taxon>
        <taxon>Deinococcus</taxon>
    </lineage>
</organism>
<dbReference type="PANTHER" id="PTHR10584">
    <property type="entry name" value="SUGAR KINASE"/>
    <property type="match status" value="1"/>
</dbReference>
<dbReference type="InterPro" id="IPR029056">
    <property type="entry name" value="Ribokinase-like"/>
</dbReference>
<dbReference type="RefSeq" id="WP_386845179.1">
    <property type="nucleotide sequence ID" value="NZ_JBHUMK010000040.1"/>
</dbReference>
<reference evidence="5" key="1">
    <citation type="journal article" date="2019" name="Int. J. Syst. Evol. Microbiol.">
        <title>The Global Catalogue of Microorganisms (GCM) 10K type strain sequencing project: providing services to taxonomists for standard genome sequencing and annotation.</title>
        <authorList>
            <consortium name="The Broad Institute Genomics Platform"/>
            <consortium name="The Broad Institute Genome Sequencing Center for Infectious Disease"/>
            <person name="Wu L."/>
            <person name="Ma J."/>
        </authorList>
    </citation>
    <scope>NUCLEOTIDE SEQUENCE [LARGE SCALE GENOMIC DNA]</scope>
    <source>
        <strain evidence="5">KCTC 33842</strain>
    </source>
</reference>
<proteinExistence type="predicted"/>
<protein>
    <submittedName>
        <fullName evidence="4">Carbohydrate kinase family protein</fullName>
        <ecNumber evidence="4">2.7.1.-</ecNumber>
    </submittedName>
</protein>
<evidence type="ECO:0000313" key="5">
    <source>
        <dbReference type="Proteomes" id="UP001597475"/>
    </source>
</evidence>
<dbReference type="PANTHER" id="PTHR10584:SF166">
    <property type="entry name" value="RIBOKINASE"/>
    <property type="match status" value="1"/>
</dbReference>
<evidence type="ECO:0000313" key="4">
    <source>
        <dbReference type="EMBL" id="MFD2609638.1"/>
    </source>
</evidence>
<dbReference type="Proteomes" id="UP001597475">
    <property type="component" value="Unassembled WGS sequence"/>
</dbReference>
<dbReference type="GO" id="GO:0016301">
    <property type="term" value="F:kinase activity"/>
    <property type="evidence" value="ECO:0007669"/>
    <property type="project" value="UniProtKB-KW"/>
</dbReference>
<evidence type="ECO:0000256" key="1">
    <source>
        <dbReference type="ARBA" id="ARBA00022679"/>
    </source>
</evidence>
<dbReference type="Pfam" id="PF00294">
    <property type="entry name" value="PfkB"/>
    <property type="match status" value="1"/>
</dbReference>
<gene>
    <name evidence="4" type="ORF">ACFSR9_09340</name>
</gene>
<name>A0ABW5P3E7_9DEIO</name>